<evidence type="ECO:0008006" key="3">
    <source>
        <dbReference type="Google" id="ProtNLM"/>
    </source>
</evidence>
<dbReference type="AlphaFoldDB" id="A0AAF0PPD7"/>
<proteinExistence type="predicted"/>
<evidence type="ECO:0000313" key="1">
    <source>
        <dbReference type="EMBL" id="WMV08684.1"/>
    </source>
</evidence>
<name>A0AAF0PPD7_SOLVR</name>
<sequence>MAPYEALYGIRCRSPIRWFEVGEARLIGPDLVRQAMEKVKVIQERFKTAQSRQKAYTDVRRRELGFEVYDWAYLKVSPVKGVMIFGKKGEA</sequence>
<dbReference type="EMBL" id="CP133612">
    <property type="protein sequence ID" value="WMV08684.1"/>
    <property type="molecule type" value="Genomic_DNA"/>
</dbReference>
<keyword evidence="2" id="KW-1185">Reference proteome</keyword>
<dbReference type="Proteomes" id="UP001234989">
    <property type="component" value="Chromosome 1"/>
</dbReference>
<organism evidence="1 2">
    <name type="scientific">Solanum verrucosum</name>
    <dbReference type="NCBI Taxonomy" id="315347"/>
    <lineage>
        <taxon>Eukaryota</taxon>
        <taxon>Viridiplantae</taxon>
        <taxon>Streptophyta</taxon>
        <taxon>Embryophyta</taxon>
        <taxon>Tracheophyta</taxon>
        <taxon>Spermatophyta</taxon>
        <taxon>Magnoliopsida</taxon>
        <taxon>eudicotyledons</taxon>
        <taxon>Gunneridae</taxon>
        <taxon>Pentapetalae</taxon>
        <taxon>asterids</taxon>
        <taxon>lamiids</taxon>
        <taxon>Solanales</taxon>
        <taxon>Solanaceae</taxon>
        <taxon>Solanoideae</taxon>
        <taxon>Solaneae</taxon>
        <taxon>Solanum</taxon>
    </lineage>
</organism>
<gene>
    <name evidence="1" type="ORF">MTR67_002069</name>
</gene>
<protein>
    <recommendedName>
        <fullName evidence="3">Reverse transcriptase domain-containing protein</fullName>
    </recommendedName>
</protein>
<evidence type="ECO:0000313" key="2">
    <source>
        <dbReference type="Proteomes" id="UP001234989"/>
    </source>
</evidence>
<reference evidence="1" key="1">
    <citation type="submission" date="2023-08" db="EMBL/GenBank/DDBJ databases">
        <title>A de novo genome assembly of Solanum verrucosum Schlechtendal, a Mexican diploid species geographically isolated from the other diploid A-genome species in potato relatives.</title>
        <authorList>
            <person name="Hosaka K."/>
        </authorList>
    </citation>
    <scope>NUCLEOTIDE SEQUENCE</scope>
    <source>
        <tissue evidence="1">Young leaves</tissue>
    </source>
</reference>
<accession>A0AAF0PPD7</accession>